<evidence type="ECO:0000313" key="3">
    <source>
        <dbReference type="Proteomes" id="UP001417504"/>
    </source>
</evidence>
<dbReference type="AlphaFoldDB" id="A0AAP0IHS2"/>
<evidence type="ECO:0000256" key="1">
    <source>
        <dbReference type="SAM" id="MobiDB-lite"/>
    </source>
</evidence>
<keyword evidence="3" id="KW-1185">Reference proteome</keyword>
<dbReference type="EMBL" id="JBBNAE010000006">
    <property type="protein sequence ID" value="KAK9115602.1"/>
    <property type="molecule type" value="Genomic_DNA"/>
</dbReference>
<proteinExistence type="predicted"/>
<name>A0AAP0IHS2_9MAGN</name>
<comment type="caution">
    <text evidence="2">The sequence shown here is derived from an EMBL/GenBank/DDBJ whole genome shotgun (WGS) entry which is preliminary data.</text>
</comment>
<sequence>MDMDRGKRVILPKNVINTTATTIFSQSKNETKQRRKSKNRGRRREGRGKRLSSCWRGKGGIFRVIIGARDGFDFRDEECD</sequence>
<feature type="region of interest" description="Disordered" evidence="1">
    <location>
        <begin position="20"/>
        <end position="51"/>
    </location>
</feature>
<dbReference type="Proteomes" id="UP001417504">
    <property type="component" value="Unassembled WGS sequence"/>
</dbReference>
<accession>A0AAP0IHS2</accession>
<feature type="compositionally biased region" description="Basic residues" evidence="1">
    <location>
        <begin position="33"/>
        <end position="50"/>
    </location>
</feature>
<gene>
    <name evidence="2" type="ORF">Sjap_014549</name>
</gene>
<evidence type="ECO:0000313" key="2">
    <source>
        <dbReference type="EMBL" id="KAK9115602.1"/>
    </source>
</evidence>
<organism evidence="2 3">
    <name type="scientific">Stephania japonica</name>
    <dbReference type="NCBI Taxonomy" id="461633"/>
    <lineage>
        <taxon>Eukaryota</taxon>
        <taxon>Viridiplantae</taxon>
        <taxon>Streptophyta</taxon>
        <taxon>Embryophyta</taxon>
        <taxon>Tracheophyta</taxon>
        <taxon>Spermatophyta</taxon>
        <taxon>Magnoliopsida</taxon>
        <taxon>Ranunculales</taxon>
        <taxon>Menispermaceae</taxon>
        <taxon>Menispermoideae</taxon>
        <taxon>Cissampelideae</taxon>
        <taxon>Stephania</taxon>
    </lineage>
</organism>
<reference evidence="2 3" key="1">
    <citation type="submission" date="2024-01" db="EMBL/GenBank/DDBJ databases">
        <title>Genome assemblies of Stephania.</title>
        <authorList>
            <person name="Yang L."/>
        </authorList>
    </citation>
    <scope>NUCLEOTIDE SEQUENCE [LARGE SCALE GENOMIC DNA]</scope>
    <source>
        <strain evidence="2">QJT</strain>
        <tissue evidence="2">Leaf</tissue>
    </source>
</reference>
<protein>
    <submittedName>
        <fullName evidence="2">Uncharacterized protein</fullName>
    </submittedName>
</protein>